<comment type="caution">
    <text evidence="2">The sequence shown here is derived from an EMBL/GenBank/DDBJ whole genome shotgun (WGS) entry which is preliminary data.</text>
</comment>
<evidence type="ECO:0000313" key="3">
    <source>
        <dbReference type="Proteomes" id="UP001596118"/>
    </source>
</evidence>
<feature type="domain" description="Halobacterial output" evidence="1">
    <location>
        <begin position="6"/>
        <end position="67"/>
    </location>
</feature>
<keyword evidence="3" id="KW-1185">Reference proteome</keyword>
<evidence type="ECO:0000313" key="2">
    <source>
        <dbReference type="EMBL" id="MFC5278778.1"/>
    </source>
</evidence>
<accession>A0ABD5R1D7</accession>
<gene>
    <name evidence="2" type="ORF">ACFPM1_08435</name>
</gene>
<dbReference type="AlphaFoldDB" id="A0ABD5R1D7"/>
<evidence type="ECO:0000259" key="1">
    <source>
        <dbReference type="Pfam" id="PF18545"/>
    </source>
</evidence>
<organism evidence="2 3">
    <name type="scientific">Halorubrum rubrum</name>
    <dbReference type="NCBI Taxonomy" id="1126240"/>
    <lineage>
        <taxon>Archaea</taxon>
        <taxon>Methanobacteriati</taxon>
        <taxon>Methanobacteriota</taxon>
        <taxon>Stenosarchaea group</taxon>
        <taxon>Halobacteria</taxon>
        <taxon>Halobacteriales</taxon>
        <taxon>Haloferacaceae</taxon>
        <taxon>Halorubrum</taxon>
    </lineage>
</organism>
<protein>
    <submittedName>
        <fullName evidence="2">HalOD1 output domain-containing protein</fullName>
    </submittedName>
</protein>
<reference evidence="2 3" key="1">
    <citation type="journal article" date="2019" name="Int. J. Syst. Evol. Microbiol.">
        <title>The Global Catalogue of Microorganisms (GCM) 10K type strain sequencing project: providing services to taxonomists for standard genome sequencing and annotation.</title>
        <authorList>
            <consortium name="The Broad Institute Genomics Platform"/>
            <consortium name="The Broad Institute Genome Sequencing Center for Infectious Disease"/>
            <person name="Wu L."/>
            <person name="Ma J."/>
        </authorList>
    </citation>
    <scope>NUCLEOTIDE SEQUENCE [LARGE SCALE GENOMIC DNA]</scope>
    <source>
        <strain evidence="2 3">CGMCC 1.12124</strain>
    </source>
</reference>
<dbReference type="RefSeq" id="WP_256411189.1">
    <property type="nucleotide sequence ID" value="NZ_JANHDM010000003.1"/>
</dbReference>
<sequence length="75" mass="8286">MLLDSLIGAIADAKDTEPDELEVALENYVSTAAIRQLDAHERDSWTLQFDLPNHSVRIVGDGAILVDDTMERTFG</sequence>
<name>A0ABD5R1D7_9EURY</name>
<dbReference type="InterPro" id="IPR040624">
    <property type="entry name" value="HalOD1"/>
</dbReference>
<dbReference type="EMBL" id="JBHSKY010000007">
    <property type="protein sequence ID" value="MFC5278778.1"/>
    <property type="molecule type" value="Genomic_DNA"/>
</dbReference>
<proteinExistence type="predicted"/>
<dbReference type="Proteomes" id="UP001596118">
    <property type="component" value="Unassembled WGS sequence"/>
</dbReference>
<dbReference type="Pfam" id="PF18545">
    <property type="entry name" value="HalOD1"/>
    <property type="match status" value="1"/>
</dbReference>